<dbReference type="AlphaFoldDB" id="A0A1R1AWA0"/>
<evidence type="ECO:0000313" key="1">
    <source>
        <dbReference type="EMBL" id="OME89841.1"/>
    </source>
</evidence>
<organism evidence="1 2">
    <name type="scientific">Paenibacillus lautus</name>
    <name type="common">Bacillus lautus</name>
    <dbReference type="NCBI Taxonomy" id="1401"/>
    <lineage>
        <taxon>Bacteria</taxon>
        <taxon>Bacillati</taxon>
        <taxon>Bacillota</taxon>
        <taxon>Bacilli</taxon>
        <taxon>Bacillales</taxon>
        <taxon>Paenibacillaceae</taxon>
        <taxon>Paenibacillus</taxon>
    </lineage>
</organism>
<gene>
    <name evidence="1" type="ORF">BK123_25505</name>
</gene>
<accession>A0A1R1AWA0</accession>
<dbReference type="RefSeq" id="WP_076325266.1">
    <property type="nucleotide sequence ID" value="NZ_MRTF01000009.1"/>
</dbReference>
<dbReference type="STRING" id="1401.BK123_25505"/>
<reference evidence="1 2" key="1">
    <citation type="submission" date="2016-11" db="EMBL/GenBank/DDBJ databases">
        <title>Paenibacillus species isolates.</title>
        <authorList>
            <person name="Beno S.M."/>
        </authorList>
    </citation>
    <scope>NUCLEOTIDE SEQUENCE [LARGE SCALE GENOMIC DNA]</scope>
    <source>
        <strain evidence="1 2">FSL F4-0100</strain>
    </source>
</reference>
<dbReference type="EMBL" id="MRTF01000009">
    <property type="protein sequence ID" value="OME89841.1"/>
    <property type="molecule type" value="Genomic_DNA"/>
</dbReference>
<name>A0A1R1AWA0_PAELA</name>
<evidence type="ECO:0000313" key="2">
    <source>
        <dbReference type="Proteomes" id="UP000187074"/>
    </source>
</evidence>
<protein>
    <submittedName>
        <fullName evidence="1">Uncharacterized protein</fullName>
    </submittedName>
</protein>
<sequence length="185" mass="20770">MRLRINRRLTFTMIVMMILISGCYEQRADDFYDAECVTEEEREIRETDYIQVPYEQLLYTKTASEFTWQSRSVAHLDPDIQQLYDDSINRAPGGWVLKETSQEIYMLISGGQLPSAKGFRIASMKMTSEQIGDPKNHLYITLASQADDGTEDYPGQASVTSLIRIPKSGLPAGAAIQGVSMTGVD</sequence>
<proteinExistence type="predicted"/>
<comment type="caution">
    <text evidence="1">The sequence shown here is derived from an EMBL/GenBank/DDBJ whole genome shotgun (WGS) entry which is preliminary data.</text>
</comment>
<dbReference type="Proteomes" id="UP000187074">
    <property type="component" value="Unassembled WGS sequence"/>
</dbReference>
<dbReference type="PROSITE" id="PS51257">
    <property type="entry name" value="PROKAR_LIPOPROTEIN"/>
    <property type="match status" value="1"/>
</dbReference>